<keyword evidence="2" id="KW-0863">Zinc-finger</keyword>
<dbReference type="InterPro" id="IPR001478">
    <property type="entry name" value="PDZ"/>
</dbReference>
<dbReference type="InParanoid" id="A0A6P8YY82"/>
<dbReference type="SMART" id="SM00228">
    <property type="entry name" value="PDZ"/>
    <property type="match status" value="1"/>
</dbReference>
<keyword evidence="3" id="KW-0862">Zinc</keyword>
<evidence type="ECO:0000313" key="6">
    <source>
        <dbReference type="Proteomes" id="UP000515158"/>
    </source>
</evidence>
<evidence type="ECO:0000256" key="4">
    <source>
        <dbReference type="SAM" id="MobiDB-lite"/>
    </source>
</evidence>
<dbReference type="InterPro" id="IPR036034">
    <property type="entry name" value="PDZ_sf"/>
</dbReference>
<dbReference type="Pfam" id="PF21362">
    <property type="entry name" value="Sina_RING"/>
    <property type="match status" value="1"/>
</dbReference>
<dbReference type="OrthoDB" id="10009200at2759"/>
<protein>
    <submittedName>
        <fullName evidence="7">Uncharacterized protein LOC117647467</fullName>
    </submittedName>
</protein>
<dbReference type="PANTHER" id="PTHR45877:SF2">
    <property type="entry name" value="E3 UBIQUITIN-PROTEIN LIGASE SINA-RELATED"/>
    <property type="match status" value="1"/>
</dbReference>
<evidence type="ECO:0000256" key="1">
    <source>
        <dbReference type="ARBA" id="ARBA00022723"/>
    </source>
</evidence>
<accession>A0A6P8YY82</accession>
<dbReference type="SUPFAM" id="SSF50156">
    <property type="entry name" value="PDZ domain-like"/>
    <property type="match status" value="1"/>
</dbReference>
<dbReference type="InterPro" id="IPR041489">
    <property type="entry name" value="PDZ_6"/>
</dbReference>
<dbReference type="GeneID" id="117647467"/>
<dbReference type="RefSeq" id="XP_034245108.1">
    <property type="nucleotide sequence ID" value="XM_034389217.1"/>
</dbReference>
<evidence type="ECO:0000313" key="7">
    <source>
        <dbReference type="RefSeq" id="XP_034245108.1"/>
    </source>
</evidence>
<dbReference type="InterPro" id="IPR004162">
    <property type="entry name" value="SINA-like_animal"/>
</dbReference>
<dbReference type="GO" id="GO:0061630">
    <property type="term" value="F:ubiquitin protein ligase activity"/>
    <property type="evidence" value="ECO:0007669"/>
    <property type="project" value="TreeGrafter"/>
</dbReference>
<proteinExistence type="predicted"/>
<keyword evidence="6" id="KW-1185">Reference proteome</keyword>
<sequence>MTSAKTEQEAGGVADVEESRPTLRLCRILKHVANATTAAAGAPSCGFHISRTQWDPYPWVSAVEVGSPAEQAGLRAGDCVLEVNGEDVLGQRIGEVAAKLTAGSAPTPLNLQLLSSCLQQASQLLECPVCLEAVSPPVWQCCHGHLLCSGEDLSDVADAVAELALPALDVAVPPANARARSQSAGHIGAHVAKAVSERAGGLVHCPYGSTCSSTFPASEVFQHLSEDHDGPLTQYFPREGRALSLPHPGHSQAGQRRHSLTVLTTKAGESLFLHEERGCLWLWTLAVAADDAPAATDAVPADVVPEPFLCVDFPDAVSGHTMVPVFPLSASSDDVIASGRCVHVPDNEVLRISVRVGRDAPPTTPSSTPSSTPSAPPALVRTAAVS</sequence>
<dbReference type="KEGG" id="tpal:117647467"/>
<evidence type="ECO:0000256" key="2">
    <source>
        <dbReference type="ARBA" id="ARBA00022771"/>
    </source>
</evidence>
<dbReference type="GO" id="GO:0008270">
    <property type="term" value="F:zinc ion binding"/>
    <property type="evidence" value="ECO:0007669"/>
    <property type="project" value="UniProtKB-KW"/>
</dbReference>
<dbReference type="AlphaFoldDB" id="A0A6P8YY82"/>
<dbReference type="PANTHER" id="PTHR45877">
    <property type="entry name" value="E3 UBIQUITIN-PROTEIN LIGASE SIAH2"/>
    <property type="match status" value="1"/>
</dbReference>
<dbReference type="InterPro" id="IPR049548">
    <property type="entry name" value="Sina-like_RING"/>
</dbReference>
<keyword evidence="1" id="KW-0479">Metal-binding</keyword>
<dbReference type="Pfam" id="PF17820">
    <property type="entry name" value="PDZ_6"/>
    <property type="match status" value="1"/>
</dbReference>
<evidence type="ECO:0000256" key="3">
    <source>
        <dbReference type="ARBA" id="ARBA00022833"/>
    </source>
</evidence>
<reference evidence="7" key="1">
    <citation type="submission" date="2025-08" db="UniProtKB">
        <authorList>
            <consortium name="RefSeq"/>
        </authorList>
    </citation>
    <scope>IDENTIFICATION</scope>
    <source>
        <tissue evidence="7">Total insect</tissue>
    </source>
</reference>
<name>A0A6P8YY82_THRPL</name>
<organism evidence="7">
    <name type="scientific">Thrips palmi</name>
    <name type="common">Melon thrips</name>
    <dbReference type="NCBI Taxonomy" id="161013"/>
    <lineage>
        <taxon>Eukaryota</taxon>
        <taxon>Metazoa</taxon>
        <taxon>Ecdysozoa</taxon>
        <taxon>Arthropoda</taxon>
        <taxon>Hexapoda</taxon>
        <taxon>Insecta</taxon>
        <taxon>Pterygota</taxon>
        <taxon>Neoptera</taxon>
        <taxon>Paraneoptera</taxon>
        <taxon>Thysanoptera</taxon>
        <taxon>Terebrantia</taxon>
        <taxon>Thripoidea</taxon>
        <taxon>Thripidae</taxon>
        <taxon>Thrips</taxon>
    </lineage>
</organism>
<feature type="region of interest" description="Disordered" evidence="4">
    <location>
        <begin position="357"/>
        <end position="386"/>
    </location>
</feature>
<dbReference type="GO" id="GO:0031624">
    <property type="term" value="F:ubiquitin conjugating enzyme binding"/>
    <property type="evidence" value="ECO:0007669"/>
    <property type="project" value="TreeGrafter"/>
</dbReference>
<feature type="domain" description="PDZ" evidence="5">
    <location>
        <begin position="46"/>
        <end position="115"/>
    </location>
</feature>
<dbReference type="PROSITE" id="PS50106">
    <property type="entry name" value="PDZ"/>
    <property type="match status" value="1"/>
</dbReference>
<dbReference type="Proteomes" id="UP000515158">
    <property type="component" value="Unplaced"/>
</dbReference>
<gene>
    <name evidence="7" type="primary">LOC117647467</name>
</gene>
<evidence type="ECO:0000259" key="5">
    <source>
        <dbReference type="PROSITE" id="PS50106"/>
    </source>
</evidence>
<dbReference type="Gene3D" id="2.30.42.10">
    <property type="match status" value="1"/>
</dbReference>
<dbReference type="GO" id="GO:0043161">
    <property type="term" value="P:proteasome-mediated ubiquitin-dependent protein catabolic process"/>
    <property type="evidence" value="ECO:0007669"/>
    <property type="project" value="TreeGrafter"/>
</dbReference>
<dbReference type="GO" id="GO:0005737">
    <property type="term" value="C:cytoplasm"/>
    <property type="evidence" value="ECO:0007669"/>
    <property type="project" value="TreeGrafter"/>
</dbReference>